<dbReference type="OrthoDB" id="7482721at2759"/>
<organism evidence="14 15">
    <name type="scientific">Trametes coccinea (strain BRFM310)</name>
    <name type="common">Pycnoporus coccineus</name>
    <dbReference type="NCBI Taxonomy" id="1353009"/>
    <lineage>
        <taxon>Eukaryota</taxon>
        <taxon>Fungi</taxon>
        <taxon>Dikarya</taxon>
        <taxon>Basidiomycota</taxon>
        <taxon>Agaricomycotina</taxon>
        <taxon>Agaricomycetes</taxon>
        <taxon>Polyporales</taxon>
        <taxon>Polyporaceae</taxon>
        <taxon>Trametes</taxon>
    </lineage>
</organism>
<dbReference type="InterPro" id="IPR036291">
    <property type="entry name" value="NAD(P)-bd_dom_sf"/>
</dbReference>
<dbReference type="Gene3D" id="3.90.180.10">
    <property type="entry name" value="Medium-chain alcohol dehydrogenases, catalytic domain"/>
    <property type="match status" value="1"/>
</dbReference>
<sequence>MLRHPFTRSVRPNRVYAKLKLAGFATSAIRNAVANRAVVFTANGNPAEVLRVQSYDPPSSPAPDSVQVRFRLSPINPSDINVVQGVYPATPMKMQLGGEDVHVGGNEGLAEVVEVGSEVQGLKKGDWVISAKPQAGTWSSFRTLRAEDVIKLPEGRLSEVNAATITASTVNPPTAYNMLHEFVHLKEGDWVLQNGANSAVGQAVIQIAARKGIKTINFVRNRPDLDHLMNQLAQLGATHVFTYDALSDKSLAKHVKQWTSESPIRLMLNCVSGPDTTAMTRLLGDNAHIVSYGAMSKKPLSLPTSLFIFKNLCAQGFWQSRWYQQHSRQERENLMKTLADFKLKEPEHEILDLSTESSDEAATQRLRDVLVKMEEGFGKKVLLRLG</sequence>
<dbReference type="EMBL" id="KZ084102">
    <property type="protein sequence ID" value="OSD03054.1"/>
    <property type="molecule type" value="Genomic_DNA"/>
</dbReference>
<evidence type="ECO:0000256" key="2">
    <source>
        <dbReference type="ARBA" id="ARBA00010371"/>
    </source>
</evidence>
<keyword evidence="6" id="KW-0809">Transit peptide</keyword>
<dbReference type="PANTHER" id="PTHR43981">
    <property type="entry name" value="ENOYL-[ACYL-CARRIER-PROTEIN] REDUCTASE, MITOCHONDRIAL"/>
    <property type="match status" value="1"/>
</dbReference>
<proteinExistence type="inferred from homology"/>
<evidence type="ECO:0000256" key="12">
    <source>
        <dbReference type="ARBA" id="ARBA00048843"/>
    </source>
</evidence>
<dbReference type="PANTHER" id="PTHR43981:SF2">
    <property type="entry name" value="ENOYL-[ACYL-CARRIER-PROTEIN] REDUCTASE, MITOCHONDRIAL"/>
    <property type="match status" value="1"/>
</dbReference>
<dbReference type="InterPro" id="IPR011032">
    <property type="entry name" value="GroES-like_sf"/>
</dbReference>
<keyword evidence="7" id="KW-0560">Oxidoreductase</keyword>
<comment type="similarity">
    <text evidence="2">Belongs to the zinc-containing alcohol dehydrogenase family. Quinone oxidoreductase subfamily.</text>
</comment>
<evidence type="ECO:0000313" key="14">
    <source>
        <dbReference type="EMBL" id="OSD03054.1"/>
    </source>
</evidence>
<dbReference type="SUPFAM" id="SSF50129">
    <property type="entry name" value="GroES-like"/>
    <property type="match status" value="1"/>
</dbReference>
<dbReference type="STRING" id="1353009.A0A1Y2IQZ0"/>
<evidence type="ECO:0000256" key="8">
    <source>
        <dbReference type="ARBA" id="ARBA00023098"/>
    </source>
</evidence>
<dbReference type="CDD" id="cd08290">
    <property type="entry name" value="ETR"/>
    <property type="match status" value="1"/>
</dbReference>
<dbReference type="Proteomes" id="UP000193067">
    <property type="component" value="Unassembled WGS sequence"/>
</dbReference>
<keyword evidence="5" id="KW-0521">NADP</keyword>
<evidence type="ECO:0000256" key="6">
    <source>
        <dbReference type="ARBA" id="ARBA00022946"/>
    </source>
</evidence>
<dbReference type="InterPro" id="IPR013154">
    <property type="entry name" value="ADH-like_N"/>
</dbReference>
<keyword evidence="10" id="KW-0275">Fatty acid biosynthesis</keyword>
<dbReference type="GO" id="GO:0006633">
    <property type="term" value="P:fatty acid biosynthetic process"/>
    <property type="evidence" value="ECO:0007669"/>
    <property type="project" value="UniProtKB-KW"/>
</dbReference>
<dbReference type="FunFam" id="3.40.50.720:FF:000112">
    <property type="entry name" value="Enoyl-[acyl-carrier-protein] reductase 1, mitochondrial"/>
    <property type="match status" value="1"/>
</dbReference>
<name>A0A1Y2IQZ0_TRAC3</name>
<comment type="subcellular location">
    <subcellularLocation>
        <location evidence="1">Mitochondrion</location>
    </subcellularLocation>
</comment>
<dbReference type="InterPro" id="IPR051034">
    <property type="entry name" value="Mito_Enoyl-ACP_Reductase"/>
</dbReference>
<dbReference type="InterPro" id="IPR020843">
    <property type="entry name" value="ER"/>
</dbReference>
<dbReference type="Pfam" id="PF08240">
    <property type="entry name" value="ADH_N"/>
    <property type="match status" value="1"/>
</dbReference>
<evidence type="ECO:0000256" key="4">
    <source>
        <dbReference type="ARBA" id="ARBA00022832"/>
    </source>
</evidence>
<evidence type="ECO:0000259" key="13">
    <source>
        <dbReference type="SMART" id="SM00829"/>
    </source>
</evidence>
<keyword evidence="3" id="KW-0444">Lipid biosynthesis</keyword>
<keyword evidence="15" id="KW-1185">Reference proteome</keyword>
<accession>A0A1Y2IQZ0</accession>
<dbReference type="SUPFAM" id="SSF51735">
    <property type="entry name" value="NAD(P)-binding Rossmann-fold domains"/>
    <property type="match status" value="1"/>
</dbReference>
<gene>
    <name evidence="14" type="ORF">PYCCODRAFT_1409998</name>
</gene>
<feature type="domain" description="Enoyl reductase (ER)" evidence="13">
    <location>
        <begin position="44"/>
        <end position="382"/>
    </location>
</feature>
<reference evidence="14 15" key="1">
    <citation type="journal article" date="2015" name="Biotechnol. Biofuels">
        <title>Enhanced degradation of softwood versus hardwood by the white-rot fungus Pycnoporus coccineus.</title>
        <authorList>
            <person name="Couturier M."/>
            <person name="Navarro D."/>
            <person name="Chevret D."/>
            <person name="Henrissat B."/>
            <person name="Piumi F."/>
            <person name="Ruiz-Duenas F.J."/>
            <person name="Martinez A.T."/>
            <person name="Grigoriev I.V."/>
            <person name="Riley R."/>
            <person name="Lipzen A."/>
            <person name="Berrin J.G."/>
            <person name="Master E.R."/>
            <person name="Rosso M.N."/>
        </authorList>
    </citation>
    <scope>NUCLEOTIDE SEQUENCE [LARGE SCALE GENOMIC DNA]</scope>
    <source>
        <strain evidence="14 15">BRFM310</strain>
    </source>
</reference>
<dbReference type="Gene3D" id="3.40.50.720">
    <property type="entry name" value="NAD(P)-binding Rossmann-like Domain"/>
    <property type="match status" value="1"/>
</dbReference>
<keyword evidence="8" id="KW-0443">Lipid metabolism</keyword>
<dbReference type="InterPro" id="IPR013149">
    <property type="entry name" value="ADH-like_C"/>
</dbReference>
<dbReference type="SMART" id="SM00829">
    <property type="entry name" value="PKS_ER"/>
    <property type="match status" value="1"/>
</dbReference>
<dbReference type="AlphaFoldDB" id="A0A1Y2IQZ0"/>
<comment type="catalytic activity">
    <reaction evidence="12">
        <text>a 2,3-saturated acyl-[ACP] + NADP(+) = a (2E)-enoyl-[ACP] + NADPH + H(+)</text>
        <dbReference type="Rhea" id="RHEA:22564"/>
        <dbReference type="Rhea" id="RHEA-COMP:9925"/>
        <dbReference type="Rhea" id="RHEA-COMP:9926"/>
        <dbReference type="ChEBI" id="CHEBI:15378"/>
        <dbReference type="ChEBI" id="CHEBI:57783"/>
        <dbReference type="ChEBI" id="CHEBI:58349"/>
        <dbReference type="ChEBI" id="CHEBI:78784"/>
        <dbReference type="ChEBI" id="CHEBI:78785"/>
        <dbReference type="EC" id="1.3.1.104"/>
    </reaction>
</comment>
<keyword evidence="9" id="KW-0496">Mitochondrion</keyword>
<evidence type="ECO:0000256" key="11">
    <source>
        <dbReference type="ARBA" id="ARBA00038963"/>
    </source>
</evidence>
<evidence type="ECO:0000256" key="5">
    <source>
        <dbReference type="ARBA" id="ARBA00022857"/>
    </source>
</evidence>
<protein>
    <recommendedName>
        <fullName evidence="11">enoyl-[acyl-carrier-protein] reductase</fullName>
        <ecNumber evidence="11">1.3.1.104</ecNumber>
    </recommendedName>
</protein>
<dbReference type="GO" id="GO:0141148">
    <property type="term" value="F:enoyl-[acyl-carrier-protein] reductase (NADPH) activity"/>
    <property type="evidence" value="ECO:0007669"/>
    <property type="project" value="UniProtKB-EC"/>
</dbReference>
<dbReference type="Pfam" id="PF00107">
    <property type="entry name" value="ADH_zinc_N"/>
    <property type="match status" value="1"/>
</dbReference>
<keyword evidence="4" id="KW-0276">Fatty acid metabolism</keyword>
<dbReference type="EC" id="1.3.1.104" evidence="11"/>
<evidence type="ECO:0000256" key="3">
    <source>
        <dbReference type="ARBA" id="ARBA00022516"/>
    </source>
</evidence>
<evidence type="ECO:0000313" key="15">
    <source>
        <dbReference type="Proteomes" id="UP000193067"/>
    </source>
</evidence>
<evidence type="ECO:0000256" key="9">
    <source>
        <dbReference type="ARBA" id="ARBA00023128"/>
    </source>
</evidence>
<evidence type="ECO:0000256" key="10">
    <source>
        <dbReference type="ARBA" id="ARBA00023160"/>
    </source>
</evidence>
<dbReference type="GO" id="GO:0005739">
    <property type="term" value="C:mitochondrion"/>
    <property type="evidence" value="ECO:0007669"/>
    <property type="project" value="UniProtKB-SubCell"/>
</dbReference>
<evidence type="ECO:0000256" key="7">
    <source>
        <dbReference type="ARBA" id="ARBA00023002"/>
    </source>
</evidence>
<evidence type="ECO:0000256" key="1">
    <source>
        <dbReference type="ARBA" id="ARBA00004173"/>
    </source>
</evidence>